<proteinExistence type="predicted"/>
<name>A0ABD3QRV1_9STRA</name>
<accession>A0ABD3QRV1</accession>
<dbReference type="AlphaFoldDB" id="A0ABD3QRV1"/>
<gene>
    <name evidence="1" type="ORF">ACHAWO_013257</name>
</gene>
<protein>
    <submittedName>
        <fullName evidence="1">Uncharacterized protein</fullName>
    </submittedName>
</protein>
<evidence type="ECO:0000313" key="2">
    <source>
        <dbReference type="Proteomes" id="UP001530400"/>
    </source>
</evidence>
<comment type="caution">
    <text evidence="1">The sequence shown here is derived from an EMBL/GenBank/DDBJ whole genome shotgun (WGS) entry which is preliminary data.</text>
</comment>
<organism evidence="1 2">
    <name type="scientific">Cyclotella atomus</name>
    <dbReference type="NCBI Taxonomy" id="382360"/>
    <lineage>
        <taxon>Eukaryota</taxon>
        <taxon>Sar</taxon>
        <taxon>Stramenopiles</taxon>
        <taxon>Ochrophyta</taxon>
        <taxon>Bacillariophyta</taxon>
        <taxon>Coscinodiscophyceae</taxon>
        <taxon>Thalassiosirophycidae</taxon>
        <taxon>Stephanodiscales</taxon>
        <taxon>Stephanodiscaceae</taxon>
        <taxon>Cyclotella</taxon>
    </lineage>
</organism>
<evidence type="ECO:0000313" key="1">
    <source>
        <dbReference type="EMBL" id="KAL3800715.1"/>
    </source>
</evidence>
<dbReference type="Proteomes" id="UP001530400">
    <property type="component" value="Unassembled WGS sequence"/>
</dbReference>
<keyword evidence="2" id="KW-1185">Reference proteome</keyword>
<reference evidence="1 2" key="1">
    <citation type="submission" date="2024-10" db="EMBL/GenBank/DDBJ databases">
        <title>Updated reference genomes for cyclostephanoid diatoms.</title>
        <authorList>
            <person name="Roberts W.R."/>
            <person name="Alverson A.J."/>
        </authorList>
    </citation>
    <scope>NUCLEOTIDE SEQUENCE [LARGE SCALE GENOMIC DNA]</scope>
    <source>
        <strain evidence="1 2">AJA010-31</strain>
    </source>
</reference>
<sequence>MPSKYPELASDHEITEKLHEMGIDVLEPQTRFEETMADAMREFSSFVLSTGKEKCLDILENDLYNEEGSVGELQGGDDSFSIYRVSFPDEVESTNKKCKNAAAKLLQEFNEYSQQTRRHANTLLTFDNIKQYMLGMCDRRTAEPCSVQYTSLGNLMFILCFGEAAGQVRHIDNMVPNLQICLYMSESCPSTIVYEMDDGEGPPVTDVQSLLDLWNREHNAIPQLIRDILLKHGDVPLTSKWYTKYFSFWKTINLQLLCFGKLYQPVLHQLSLETNPGTTMLAGGNEVHAGPPTNAPRMFAFAVGIPDANGIDGLDAINGNTTYEDDGNDGEVQYSPVLLHIDFCCILFTLLDDHCDTAIPETIEEAKRFLVSILVDLIRDYPMQEYLRQIHESRRGTRDWLEKVLYLVDQNASVDSLVNDAIQSDVIFYSPDVVKMNSKKKRKGRNKAIRSKS</sequence>
<dbReference type="EMBL" id="JALLPJ020000155">
    <property type="protein sequence ID" value="KAL3800715.1"/>
    <property type="molecule type" value="Genomic_DNA"/>
</dbReference>